<dbReference type="InterPro" id="IPR012337">
    <property type="entry name" value="RNaseH-like_sf"/>
</dbReference>
<dbReference type="AlphaFoldDB" id="A0A1A8XEA7"/>
<protein>
    <submittedName>
        <fullName evidence="2">Integrase catalytic region</fullName>
    </submittedName>
</protein>
<gene>
    <name evidence="2" type="ORF">ACCAA_10024</name>
</gene>
<proteinExistence type="predicted"/>
<organism evidence="2 3">
    <name type="scientific">Candidatus Accumulibacter aalborgensis</name>
    <dbReference type="NCBI Taxonomy" id="1860102"/>
    <lineage>
        <taxon>Bacteria</taxon>
        <taxon>Pseudomonadati</taxon>
        <taxon>Pseudomonadota</taxon>
        <taxon>Betaproteobacteria</taxon>
        <taxon>Candidatus Accumulibacter</taxon>
    </lineage>
</organism>
<feature type="domain" description="Integrase catalytic" evidence="1">
    <location>
        <begin position="13"/>
        <end position="68"/>
    </location>
</feature>
<dbReference type="SUPFAM" id="SSF53098">
    <property type="entry name" value="Ribonuclease H-like"/>
    <property type="match status" value="1"/>
</dbReference>
<name>A0A1A8XEA7_9PROT</name>
<evidence type="ECO:0000313" key="3">
    <source>
        <dbReference type="Proteomes" id="UP000199169"/>
    </source>
</evidence>
<reference evidence="2 3" key="1">
    <citation type="submission" date="2016-06" db="EMBL/GenBank/DDBJ databases">
        <authorList>
            <person name="Kjaerup R.B."/>
            <person name="Dalgaard T.S."/>
            <person name="Juul-Madsen H.R."/>
        </authorList>
    </citation>
    <scope>NUCLEOTIDE SEQUENCE [LARGE SCALE GENOMIC DNA]</scope>
    <source>
        <strain evidence="2">3</strain>
    </source>
</reference>
<dbReference type="GO" id="GO:0015074">
    <property type="term" value="P:DNA integration"/>
    <property type="evidence" value="ECO:0007669"/>
    <property type="project" value="InterPro"/>
</dbReference>
<dbReference type="InterPro" id="IPR001584">
    <property type="entry name" value="Integrase_cat-core"/>
</dbReference>
<keyword evidence="3" id="KW-1185">Reference proteome</keyword>
<accession>A0A1A8XEA7</accession>
<dbReference type="EMBL" id="FLQX01000001">
    <property type="protein sequence ID" value="SBT03071.1"/>
    <property type="molecule type" value="Genomic_DNA"/>
</dbReference>
<dbReference type="Pfam" id="PF13683">
    <property type="entry name" value="rve_3"/>
    <property type="match status" value="1"/>
</dbReference>
<evidence type="ECO:0000259" key="1">
    <source>
        <dbReference type="Pfam" id="PF13683"/>
    </source>
</evidence>
<dbReference type="Proteomes" id="UP000199169">
    <property type="component" value="Unassembled WGS sequence"/>
</dbReference>
<dbReference type="STRING" id="1860102.ACCAA_10024"/>
<sequence length="87" mass="10010">MRRGHPHGWTRASAFDNIFVERLWRRVKHEDGYLKGYATAGELMVGLAEYFAFYNGERPHQYWATRPPQVVYRSAVGGGAVQMLVKP</sequence>
<evidence type="ECO:0000313" key="2">
    <source>
        <dbReference type="EMBL" id="SBT03071.1"/>
    </source>
</evidence>